<comment type="similarity">
    <text evidence="1">Belongs to the methyltransferase superfamily. PrmA family.</text>
</comment>
<evidence type="ECO:0000256" key="1">
    <source>
        <dbReference type="ARBA" id="ARBA00009741"/>
    </source>
</evidence>
<dbReference type="VEuPathDB" id="VectorBase:SSCA005192"/>
<dbReference type="InterPro" id="IPR029063">
    <property type="entry name" value="SAM-dependent_MTases_sf"/>
</dbReference>
<protein>
    <recommendedName>
        <fullName evidence="2">Methyltransferase-like protein 5</fullName>
    </recommendedName>
</protein>
<reference evidence="4" key="3">
    <citation type="submission" date="2020-01" db="EMBL/GenBank/DDBJ databases">
        <authorList>
            <person name="Korhonen P.K.K."/>
            <person name="Guangxu M.G."/>
            <person name="Wang T.W."/>
            <person name="Stroehlein A.J.S."/>
            <person name="Young N.D."/>
            <person name="Ang C.-S.A."/>
            <person name="Fernando D.W.F."/>
            <person name="Lu H.L."/>
            <person name="Taylor S.T."/>
            <person name="Ehtesham M.E.M."/>
            <person name="Najaraj S.H.N."/>
            <person name="Harsha G.H.G."/>
            <person name="Madugundu A.M."/>
            <person name="Renuse S.R."/>
            <person name="Holt D.H."/>
            <person name="Pandey A.P."/>
            <person name="Papenfuss A.P."/>
            <person name="Gasser R.B.G."/>
            <person name="Fischer K.F."/>
        </authorList>
    </citation>
    <scope>NUCLEOTIDE SEQUENCE</scope>
    <source>
        <strain evidence="4">SSS_KF_BRIS2020</strain>
    </source>
</reference>
<sequence>MVIKLKQLEQFLEAIDGFFNPKIKLEQYETGHHIGARIIHTMDSFDDLQSRSILDLGTGCGRLSLACAAHDAAFVLGVDIDAEALEQCQMNREKLKEDENIEFLNNIDFLCADVTDDNFWSSTRHFKPFDIVVMNPPFGTKNNKGIDVIFLKRALQLSTRSVYSLHKTSTRDFIKRKAEELGAKVRLLAELRYDLPKTYRFHKKNCKDIAVDFYRFEHSKAVI</sequence>
<dbReference type="Gene3D" id="3.40.50.150">
    <property type="entry name" value="Vaccinia Virus protein VP39"/>
    <property type="match status" value="1"/>
</dbReference>
<dbReference type="EnsemblMetazoa" id="SSS_2463s_mrna">
    <property type="protein sequence ID" value="KAF7493390.1"/>
    <property type="gene ID" value="SSS_2463"/>
</dbReference>
<evidence type="ECO:0000259" key="3">
    <source>
        <dbReference type="Pfam" id="PF05175"/>
    </source>
</evidence>
<evidence type="ECO:0000256" key="2">
    <source>
        <dbReference type="ARBA" id="ARBA00041374"/>
    </source>
</evidence>
<evidence type="ECO:0000313" key="6">
    <source>
        <dbReference type="EnsemblMetazoa" id="KAF7493390.1"/>
    </source>
</evidence>
<accession>A0A132AM49</accession>
<evidence type="ECO:0000313" key="8">
    <source>
        <dbReference type="Proteomes" id="UP000616769"/>
    </source>
</evidence>
<dbReference type="AlphaFoldDB" id="A0A132AM49"/>
<dbReference type="PANTHER" id="PTHR23290:SF0">
    <property type="entry name" value="RRNA N6-ADENOSINE-METHYLTRANSFERASE METTL5"/>
    <property type="match status" value="1"/>
</dbReference>
<dbReference type="SUPFAM" id="SSF53335">
    <property type="entry name" value="S-adenosyl-L-methionine-dependent methyltransferases"/>
    <property type="match status" value="1"/>
</dbReference>
<feature type="domain" description="Methyltransferase small" evidence="3">
    <location>
        <begin position="43"/>
        <end position="147"/>
    </location>
</feature>
<dbReference type="GO" id="GO:0003676">
    <property type="term" value="F:nucleic acid binding"/>
    <property type="evidence" value="ECO:0007669"/>
    <property type="project" value="InterPro"/>
</dbReference>
<dbReference type="CDD" id="cd02440">
    <property type="entry name" value="AdoMet_MTases"/>
    <property type="match status" value="1"/>
</dbReference>
<dbReference type="OrthoDB" id="419617at2759"/>
<evidence type="ECO:0000313" key="4">
    <source>
        <dbReference type="EMBL" id="KAF7493390.1"/>
    </source>
</evidence>
<dbReference type="OMA" id="DVVYSIH"/>
<reference evidence="5 8" key="1">
    <citation type="journal article" date="2015" name="Parasit. Vectors">
        <title>Draft genome of the scabies mite.</title>
        <authorList>
            <person name="Rider S.D.Jr."/>
            <person name="Morgan M.S."/>
            <person name="Arlian L.G."/>
        </authorList>
    </citation>
    <scope>NUCLEOTIDE SEQUENCE [LARGE SCALE GENOMIC DNA]</scope>
    <source>
        <strain evidence="5">Arlian Lab</strain>
    </source>
</reference>
<dbReference type="PROSITE" id="PS00092">
    <property type="entry name" value="N6_MTASE"/>
    <property type="match status" value="1"/>
</dbReference>
<keyword evidence="7" id="KW-1185">Reference proteome</keyword>
<gene>
    <name evidence="5" type="ORF">QR98_0106690</name>
    <name evidence="4" type="ORF">SSS_2463</name>
</gene>
<evidence type="ECO:0000313" key="7">
    <source>
        <dbReference type="Proteomes" id="UP000070412"/>
    </source>
</evidence>
<dbReference type="InterPro" id="IPR002052">
    <property type="entry name" value="DNA_methylase_N6_adenine_CS"/>
</dbReference>
<dbReference type="Proteomes" id="UP000070412">
    <property type="component" value="Unassembled WGS sequence"/>
</dbReference>
<keyword evidence="4" id="KW-0808">Transferase</keyword>
<keyword evidence="5" id="KW-0489">Methyltransferase</keyword>
<dbReference type="PANTHER" id="PTHR23290">
    <property type="entry name" value="RRNA N6-ADENOSINE-METHYLTRANSFERASE METTL5"/>
    <property type="match status" value="1"/>
</dbReference>
<organism evidence="5 8">
    <name type="scientific">Sarcoptes scabiei</name>
    <name type="common">Itch mite</name>
    <name type="synonym">Acarus scabiei</name>
    <dbReference type="NCBI Taxonomy" id="52283"/>
    <lineage>
        <taxon>Eukaryota</taxon>
        <taxon>Metazoa</taxon>
        <taxon>Ecdysozoa</taxon>
        <taxon>Arthropoda</taxon>
        <taxon>Chelicerata</taxon>
        <taxon>Arachnida</taxon>
        <taxon>Acari</taxon>
        <taxon>Acariformes</taxon>
        <taxon>Sarcoptiformes</taxon>
        <taxon>Astigmata</taxon>
        <taxon>Psoroptidia</taxon>
        <taxon>Sarcoptoidea</taxon>
        <taxon>Sarcoptidae</taxon>
        <taxon>Sarcoptinae</taxon>
        <taxon>Sarcoptes</taxon>
    </lineage>
</organism>
<proteinExistence type="inferred from homology"/>
<dbReference type="InterPro" id="IPR007848">
    <property type="entry name" value="Small_mtfrase_dom"/>
</dbReference>
<dbReference type="GO" id="GO:0008988">
    <property type="term" value="F:rRNA (adenine-N6-)-methyltransferase activity"/>
    <property type="evidence" value="ECO:0007669"/>
    <property type="project" value="TreeGrafter"/>
</dbReference>
<name>A0A132AM49_SARSC</name>
<reference evidence="7" key="2">
    <citation type="journal article" date="2020" name="PLoS Negl. Trop. Dis.">
        <title>High-quality nuclear genome for Sarcoptes scabiei-A critical resource for a neglected parasite.</title>
        <authorList>
            <person name="Korhonen P.K."/>
            <person name="Gasser R.B."/>
            <person name="Ma G."/>
            <person name="Wang T."/>
            <person name="Stroehlein A.J."/>
            <person name="Young N.D."/>
            <person name="Ang C.S."/>
            <person name="Fernando D.D."/>
            <person name="Lu H.C."/>
            <person name="Taylor S."/>
            <person name="Reynolds S.L."/>
            <person name="Mofiz E."/>
            <person name="Najaraj S.H."/>
            <person name="Gowda H."/>
            <person name="Madugundu A."/>
            <person name="Renuse S."/>
            <person name="Holt D."/>
            <person name="Pandey A."/>
            <person name="Papenfuss A.T."/>
            <person name="Fischer K."/>
        </authorList>
    </citation>
    <scope>NUCLEOTIDE SEQUENCE [LARGE SCALE GENOMIC DNA]</scope>
</reference>
<evidence type="ECO:0000313" key="5">
    <source>
        <dbReference type="EMBL" id="KPM12088.1"/>
    </source>
</evidence>
<dbReference type="Pfam" id="PF05175">
    <property type="entry name" value="MTS"/>
    <property type="match status" value="1"/>
</dbReference>
<dbReference type="EMBL" id="WVUK01000056">
    <property type="protein sequence ID" value="KAF7493390.1"/>
    <property type="molecule type" value="Genomic_DNA"/>
</dbReference>
<dbReference type="EMBL" id="JXLN01018806">
    <property type="protein sequence ID" value="KPM12088.1"/>
    <property type="molecule type" value="Genomic_DNA"/>
</dbReference>
<dbReference type="InterPro" id="IPR051720">
    <property type="entry name" value="rRNA_MeTrfase/Polyamine_Synth"/>
</dbReference>
<reference evidence="6" key="4">
    <citation type="submission" date="2022-06" db="UniProtKB">
        <authorList>
            <consortium name="EnsemblMetazoa"/>
        </authorList>
    </citation>
    <scope>IDENTIFICATION</scope>
</reference>
<dbReference type="Proteomes" id="UP000616769">
    <property type="component" value="Unassembled WGS sequence"/>
</dbReference>